<protein>
    <submittedName>
        <fullName evidence="2">Uncharacterized protein</fullName>
    </submittedName>
</protein>
<feature type="region of interest" description="Disordered" evidence="1">
    <location>
        <begin position="346"/>
        <end position="370"/>
    </location>
</feature>
<dbReference type="RefSeq" id="WP_183117571.1">
    <property type="nucleotide sequence ID" value="NZ_JABEQF010000001.1"/>
</dbReference>
<comment type="caution">
    <text evidence="2">The sequence shown here is derived from an EMBL/GenBank/DDBJ whole genome shotgun (WGS) entry which is preliminary data.</text>
</comment>
<keyword evidence="3" id="KW-1185">Reference proteome</keyword>
<accession>A0A7W4JP62</accession>
<evidence type="ECO:0000313" key="2">
    <source>
        <dbReference type="EMBL" id="MBB2188364.1"/>
    </source>
</evidence>
<organism evidence="2 3">
    <name type="scientific">Gluconacetobacter azotocaptans</name>
    <dbReference type="NCBI Taxonomy" id="142834"/>
    <lineage>
        <taxon>Bacteria</taxon>
        <taxon>Pseudomonadati</taxon>
        <taxon>Pseudomonadota</taxon>
        <taxon>Alphaproteobacteria</taxon>
        <taxon>Acetobacterales</taxon>
        <taxon>Acetobacteraceae</taxon>
        <taxon>Gluconacetobacter</taxon>
    </lineage>
</organism>
<evidence type="ECO:0000256" key="1">
    <source>
        <dbReference type="SAM" id="MobiDB-lite"/>
    </source>
</evidence>
<name>A0A7W4JP62_9PROT</name>
<evidence type="ECO:0000313" key="3">
    <source>
        <dbReference type="Proteomes" id="UP000555756"/>
    </source>
</evidence>
<proteinExistence type="predicted"/>
<reference evidence="2 3" key="1">
    <citation type="submission" date="2020-04" db="EMBL/GenBank/DDBJ databases">
        <title>Description of novel Gluconacetobacter.</title>
        <authorList>
            <person name="Sombolestani A."/>
        </authorList>
    </citation>
    <scope>NUCLEOTIDE SEQUENCE [LARGE SCALE GENOMIC DNA]</scope>
    <source>
        <strain evidence="2 3">LMG 21311</strain>
    </source>
</reference>
<dbReference type="AlphaFoldDB" id="A0A7W4JP62"/>
<gene>
    <name evidence="2" type="ORF">HLH34_00060</name>
</gene>
<dbReference type="EMBL" id="JABEQF010000001">
    <property type="protein sequence ID" value="MBB2188364.1"/>
    <property type="molecule type" value="Genomic_DNA"/>
</dbReference>
<sequence>MTALQWTPGLQELAAACRSGTLYGRPEAPAEQAERRARFSRLAAHLAVRNQMMWLGPPGVDEETQTAALFGLLATALSTVTLLARGDGGVGGQGREPGCYWAHQRKRADEPRTGGDFGVICDLGDGDVKLTLFQAKRPWEGDEFEDLRMDHQVHSSKPDTPPADTPASEQKQALDLVVQSLAAGDGLDDAVEQLIEHSLWQAALCTGPESLFVPAYSYRQSTALLAAALHGWNSDCGRAGWCFYVQWPYGEAREPWAISAVAALGPRGGRGAMMRGVRFVDVLAHALSPVCQDIGWILPRRDVAVWAPIISGLMPGLVWGGSAETAEGAAALVRELAGPQADIRQIPQGPAVAAPAPAPTPGVRPGTTGP</sequence>
<dbReference type="Proteomes" id="UP000555756">
    <property type="component" value="Unassembled WGS sequence"/>
</dbReference>